<dbReference type="Gene3D" id="1.20.272.10">
    <property type="match status" value="1"/>
</dbReference>
<dbReference type="Proteomes" id="UP000029629">
    <property type="component" value="Unassembled WGS sequence"/>
</dbReference>
<evidence type="ECO:0000256" key="4">
    <source>
        <dbReference type="ARBA" id="ARBA00022695"/>
    </source>
</evidence>
<reference evidence="10 11" key="1">
    <citation type="submission" date="2014-07" db="EMBL/GenBank/DDBJ databases">
        <authorList>
            <person name="McCorrison J."/>
            <person name="Sanka R."/>
            <person name="Torralba M."/>
            <person name="Gillis M."/>
            <person name="Haft D.H."/>
            <person name="Methe B."/>
            <person name="Sutton G."/>
            <person name="Nelson K.E."/>
        </authorList>
    </citation>
    <scope>NUCLEOTIDE SEQUENCE [LARGE SCALE GENOMIC DNA]</scope>
    <source>
        <strain evidence="10 11">DNF00040</strain>
    </source>
</reference>
<dbReference type="AlphaFoldDB" id="A0A096A8Y0"/>
<dbReference type="GO" id="GO:0009360">
    <property type="term" value="C:DNA polymerase III complex"/>
    <property type="evidence" value="ECO:0007669"/>
    <property type="project" value="InterPro"/>
</dbReference>
<evidence type="ECO:0000256" key="2">
    <source>
        <dbReference type="ARBA" id="ARBA00017703"/>
    </source>
</evidence>
<evidence type="ECO:0000256" key="5">
    <source>
        <dbReference type="ARBA" id="ARBA00022705"/>
    </source>
</evidence>
<keyword evidence="4" id="KW-0548">Nucleotidyltransferase</keyword>
<keyword evidence="3" id="KW-0808">Transferase</keyword>
<keyword evidence="5" id="KW-0235">DNA replication</keyword>
<keyword evidence="11" id="KW-1185">Reference proteome</keyword>
<dbReference type="InterPro" id="IPR010372">
    <property type="entry name" value="DNA_pol3_delta_N"/>
</dbReference>
<dbReference type="InterPro" id="IPR005790">
    <property type="entry name" value="DNA_polIII_delta"/>
</dbReference>
<dbReference type="EC" id="2.7.7.7" evidence="1"/>
<keyword evidence="6" id="KW-0239">DNA-directed DNA polymerase</keyword>
<dbReference type="CDD" id="cd18138">
    <property type="entry name" value="HLD_clamp_pol_III_delta"/>
    <property type="match status" value="1"/>
</dbReference>
<dbReference type="OrthoDB" id="9770982at2"/>
<dbReference type="eggNOG" id="COG1466">
    <property type="taxonomic scope" value="Bacteria"/>
</dbReference>
<dbReference type="GO" id="GO:0006261">
    <property type="term" value="P:DNA-templated DNA replication"/>
    <property type="evidence" value="ECO:0007669"/>
    <property type="project" value="TreeGrafter"/>
</dbReference>
<comment type="caution">
    <text evidence="10">The sequence shown here is derived from an EMBL/GenBank/DDBJ whole genome shotgun (WGS) entry which is preliminary data.</text>
</comment>
<evidence type="ECO:0000256" key="6">
    <source>
        <dbReference type="ARBA" id="ARBA00022932"/>
    </source>
</evidence>
<evidence type="ECO:0000259" key="9">
    <source>
        <dbReference type="Pfam" id="PF06144"/>
    </source>
</evidence>
<dbReference type="Gene3D" id="1.10.8.60">
    <property type="match status" value="1"/>
</dbReference>
<proteinExistence type="inferred from homology"/>
<dbReference type="PANTHER" id="PTHR34388">
    <property type="entry name" value="DNA POLYMERASE III SUBUNIT DELTA"/>
    <property type="match status" value="1"/>
</dbReference>
<dbReference type="Pfam" id="PF06144">
    <property type="entry name" value="DNA_pol3_delta"/>
    <property type="match status" value="1"/>
</dbReference>
<dbReference type="PANTHER" id="PTHR34388:SF1">
    <property type="entry name" value="DNA POLYMERASE III SUBUNIT DELTA"/>
    <property type="match status" value="1"/>
</dbReference>
<dbReference type="EMBL" id="JRNI01000067">
    <property type="protein sequence ID" value="KGF27192.1"/>
    <property type="molecule type" value="Genomic_DNA"/>
</dbReference>
<name>A0A096A8Y0_9BURK</name>
<accession>A0A096A8Y0</accession>
<dbReference type="GO" id="GO:0003677">
    <property type="term" value="F:DNA binding"/>
    <property type="evidence" value="ECO:0007669"/>
    <property type="project" value="InterPro"/>
</dbReference>
<sequence>MAKFNPATINLQAAPAPLYCVVGDELLLRIESVDTLRHWAQQHDYSERSSLSLSATDDWGVIEEFTQSLSLFAERKILELVIPTGKPGTKGAQALIRLAEEVRQGRLVDTVVIISLPKLDFQTTKAKWWQSLSAAAEVYELPIIQREQLPAWITERLKRQQQSVDRETLAWIVDRVEGNLFAAHQEIIKLGLMYPEGDISFEAIQQSIQDVARFDVMSLSSAMLQGDATRTRRIIEGLAAEGEALPLILGFMMTDIRHLYHLAVARSKGLNPSSQLRSLYLRPPKSNLILQALERLSLMQLMGLIQHAHDVDRILKGIPVEGRLNDPWQELLRLALKIVNPQAV</sequence>
<comment type="similarity">
    <text evidence="7">Belongs to the DNA polymerase HolA subunit family.</text>
</comment>
<dbReference type="NCBIfam" id="TIGR01128">
    <property type="entry name" value="holA"/>
    <property type="match status" value="1"/>
</dbReference>
<protein>
    <recommendedName>
        <fullName evidence="2">DNA polymerase III subunit delta</fullName>
        <ecNumber evidence="1">2.7.7.7</ecNumber>
    </recommendedName>
</protein>
<gene>
    <name evidence="10" type="ORF">HMPREF2130_10135</name>
</gene>
<dbReference type="RefSeq" id="WP_036560598.1">
    <property type="nucleotide sequence ID" value="NZ_JRNI01000067.1"/>
</dbReference>
<comment type="catalytic activity">
    <reaction evidence="8">
        <text>DNA(n) + a 2'-deoxyribonucleoside 5'-triphosphate = DNA(n+1) + diphosphate</text>
        <dbReference type="Rhea" id="RHEA:22508"/>
        <dbReference type="Rhea" id="RHEA-COMP:17339"/>
        <dbReference type="Rhea" id="RHEA-COMP:17340"/>
        <dbReference type="ChEBI" id="CHEBI:33019"/>
        <dbReference type="ChEBI" id="CHEBI:61560"/>
        <dbReference type="ChEBI" id="CHEBI:173112"/>
        <dbReference type="EC" id="2.7.7.7"/>
    </reaction>
</comment>
<dbReference type="GO" id="GO:0003887">
    <property type="term" value="F:DNA-directed DNA polymerase activity"/>
    <property type="evidence" value="ECO:0007669"/>
    <property type="project" value="UniProtKB-KW"/>
</dbReference>
<dbReference type="SUPFAM" id="SSF48019">
    <property type="entry name" value="post-AAA+ oligomerization domain-like"/>
    <property type="match status" value="1"/>
</dbReference>
<dbReference type="Gene3D" id="3.40.50.300">
    <property type="entry name" value="P-loop containing nucleotide triphosphate hydrolases"/>
    <property type="match status" value="1"/>
</dbReference>
<feature type="domain" description="DNA polymerase III delta N-terminal" evidence="9">
    <location>
        <begin position="19"/>
        <end position="137"/>
    </location>
</feature>
<evidence type="ECO:0000256" key="1">
    <source>
        <dbReference type="ARBA" id="ARBA00012417"/>
    </source>
</evidence>
<evidence type="ECO:0000313" key="11">
    <source>
        <dbReference type="Proteomes" id="UP000029629"/>
    </source>
</evidence>
<evidence type="ECO:0000256" key="8">
    <source>
        <dbReference type="ARBA" id="ARBA00049244"/>
    </source>
</evidence>
<dbReference type="InterPro" id="IPR027417">
    <property type="entry name" value="P-loop_NTPase"/>
</dbReference>
<evidence type="ECO:0000256" key="3">
    <source>
        <dbReference type="ARBA" id="ARBA00022679"/>
    </source>
</evidence>
<evidence type="ECO:0000256" key="7">
    <source>
        <dbReference type="ARBA" id="ARBA00034754"/>
    </source>
</evidence>
<dbReference type="InterPro" id="IPR008921">
    <property type="entry name" value="DNA_pol3_clamp-load_cplx_C"/>
</dbReference>
<organism evidence="10 11">
    <name type="scientific">Oligella urethralis DNF00040</name>
    <dbReference type="NCBI Taxonomy" id="1401065"/>
    <lineage>
        <taxon>Bacteria</taxon>
        <taxon>Pseudomonadati</taxon>
        <taxon>Pseudomonadota</taxon>
        <taxon>Betaproteobacteria</taxon>
        <taxon>Burkholderiales</taxon>
        <taxon>Alcaligenaceae</taxon>
        <taxon>Oligella</taxon>
    </lineage>
</organism>
<evidence type="ECO:0000313" key="10">
    <source>
        <dbReference type="EMBL" id="KGF27192.1"/>
    </source>
</evidence>
<dbReference type="SUPFAM" id="SSF52540">
    <property type="entry name" value="P-loop containing nucleoside triphosphate hydrolases"/>
    <property type="match status" value="1"/>
</dbReference>